<feature type="compositionally biased region" description="Low complexity" evidence="12">
    <location>
        <begin position="232"/>
        <end position="254"/>
    </location>
</feature>
<keyword evidence="4" id="KW-0677">Repeat</keyword>
<feature type="region of interest" description="Disordered" evidence="12">
    <location>
        <begin position="953"/>
        <end position="1000"/>
    </location>
</feature>
<dbReference type="EMBL" id="BMAT01012806">
    <property type="protein sequence ID" value="GFR99479.1"/>
    <property type="molecule type" value="Genomic_DNA"/>
</dbReference>
<organism evidence="14 15">
    <name type="scientific">Elysia marginata</name>
    <dbReference type="NCBI Taxonomy" id="1093978"/>
    <lineage>
        <taxon>Eukaryota</taxon>
        <taxon>Metazoa</taxon>
        <taxon>Spiralia</taxon>
        <taxon>Lophotrochozoa</taxon>
        <taxon>Mollusca</taxon>
        <taxon>Gastropoda</taxon>
        <taxon>Heterobranchia</taxon>
        <taxon>Euthyneura</taxon>
        <taxon>Panpulmonata</taxon>
        <taxon>Sacoglossa</taxon>
        <taxon>Placobranchoidea</taxon>
        <taxon>Plakobranchidae</taxon>
        <taxon>Elysia</taxon>
    </lineage>
</organism>
<evidence type="ECO:0000256" key="12">
    <source>
        <dbReference type="SAM" id="MobiDB-lite"/>
    </source>
</evidence>
<feature type="domain" description="C2H2-type" evidence="13">
    <location>
        <begin position="1249"/>
        <end position="1276"/>
    </location>
</feature>
<evidence type="ECO:0000256" key="1">
    <source>
        <dbReference type="ARBA" id="ARBA00004123"/>
    </source>
</evidence>
<feature type="compositionally biased region" description="Polar residues" evidence="12">
    <location>
        <begin position="283"/>
        <end position="311"/>
    </location>
</feature>
<keyword evidence="6" id="KW-0862">Zinc</keyword>
<feature type="compositionally biased region" description="Basic and acidic residues" evidence="12">
    <location>
        <begin position="733"/>
        <end position="742"/>
    </location>
</feature>
<evidence type="ECO:0000256" key="7">
    <source>
        <dbReference type="ARBA" id="ARBA00023015"/>
    </source>
</evidence>
<feature type="compositionally biased region" description="Basic residues" evidence="12">
    <location>
        <begin position="661"/>
        <end position="671"/>
    </location>
</feature>
<feature type="compositionally biased region" description="Basic and acidic residues" evidence="12">
    <location>
        <begin position="464"/>
        <end position="494"/>
    </location>
</feature>
<accession>A0AAV4HP26</accession>
<feature type="compositionally biased region" description="Polar residues" evidence="12">
    <location>
        <begin position="988"/>
        <end position="1000"/>
    </location>
</feature>
<dbReference type="InterPro" id="IPR036236">
    <property type="entry name" value="Znf_C2H2_sf"/>
</dbReference>
<feature type="compositionally biased region" description="Low complexity" evidence="12">
    <location>
        <begin position="1183"/>
        <end position="1197"/>
    </location>
</feature>
<comment type="caution">
    <text evidence="14">The sequence shown here is derived from an EMBL/GenBank/DDBJ whole genome shotgun (WGS) entry which is preliminary data.</text>
</comment>
<dbReference type="SUPFAM" id="SSF57667">
    <property type="entry name" value="beta-beta-alpha zinc fingers"/>
    <property type="match status" value="2"/>
</dbReference>
<feature type="compositionally biased region" description="Acidic residues" evidence="12">
    <location>
        <begin position="1367"/>
        <end position="1385"/>
    </location>
</feature>
<evidence type="ECO:0000256" key="10">
    <source>
        <dbReference type="ARBA" id="ARBA00023242"/>
    </source>
</evidence>
<dbReference type="GO" id="GO:0005634">
    <property type="term" value="C:nucleus"/>
    <property type="evidence" value="ECO:0007669"/>
    <property type="project" value="UniProtKB-SubCell"/>
</dbReference>
<feature type="region of interest" description="Disordered" evidence="12">
    <location>
        <begin position="422"/>
        <end position="494"/>
    </location>
</feature>
<feature type="compositionally biased region" description="Low complexity" evidence="12">
    <location>
        <begin position="639"/>
        <end position="654"/>
    </location>
</feature>
<feature type="domain" description="C2H2-type" evidence="13">
    <location>
        <begin position="1221"/>
        <end position="1248"/>
    </location>
</feature>
<dbReference type="PANTHER" id="PTHR16515:SF49">
    <property type="entry name" value="GASTRULA ZINC FINGER PROTEIN XLCGF49.1-LIKE-RELATED"/>
    <property type="match status" value="1"/>
</dbReference>
<evidence type="ECO:0000256" key="8">
    <source>
        <dbReference type="ARBA" id="ARBA00023125"/>
    </source>
</evidence>
<sequence>MVFSGCTRRPSREAITLVFFRFPPRRLTRCPARFTPRSLPVSMPRSLPTSMPRSLPVSMPRLLAASFAPRCLPRLPLCTRSLVPLYLIAPLAPLARSARSARSLYPFASPLYPLASRLDASLAFRFDTPLAYPSVPASCPRTPRCHLCRRVFSSLLRFTNHLPSHHDTEVQTYDCRYCEASFRSHIQIVKHLQCHREKFSGTNQTGSSALLLEEFNRKHKLDVVEAGASVSSNISSSSSSSSNKVNNFSNVSRSLPPFSPMLSDESSDKTKYTHLRKNLISPDPQQSVGSDSNNNTALSRSRNIATNKSSTGSLVYGSPGLYTQGETMKAMDLRRGEEVEVQMNSDLSDSDAMRQRQALVQHYQLQAVMMMKAAEMAGTGSLPGGVGQAALGLTQEQLMERAKNLRALSEMAAARGVLLPAPQGIMSMPGQTPATSKPSGLEDLSNHRKRKLEGGDSASRKRKEAQDAEDARKRREKENRLRMQEQQQLKDKLAKEGMGDVMVVLPDAPPMEATDLSMSAQPLALTSLSTAPSAPSSSISASTLALIKDCVQPPPPPAGVGFMARKNGGLPVKTDSTNNSSVPSVSSTASRIDSVLKKEYGSGSSPALDGERTILTIDLTKAGIKRPASASTGFTPVTSPVATSVTPTSSISAPSGPPPAKSRRKAHRPQRINHCQEETDCGDMMDLTTVPTQGNNKSNIISSGGNISCNGQSPPNNVAGSTKVTTPSINSESFEKKEDKTKPVAQRADNAVTHTVKIDEAENLSTKDVAATSSIPSTTAVAAPASSASAATPSAATTAATSLPSAATPNLLDAAALQSQLGQQQVLAGLMALGALGGAMPTPAVTTPTAAAANTAGDLVRKNLEMVLARAAQGGASALLGGPVNAAAAAAPLFMSRYLMAGLANIGNMAALNGGVPPAAIPGAGIFSAGNPASIYSAMAAAGSAVGTGIDSSNTNTADSVTSANNSRNNKNNSETIAIDLSRDSKVPSASASNTMGSTPSTAYQAYMNKAAAVSSSSSVVTSPQPLVVNGTTNLGARKPPAAADESSNGKHSDSAKQRKVKPVNFTRSVSLDPSALDNNSVGIDVPLSLTTNSKGNGAAPVDFSKNSLFSARVSQNASNMSGSSWKQDEVDSGEDNPPENFLGVTGQALTNNKGMTSKSQGSSPSPVPSPTSSDTSADRKATSNTTSLSRTHSRLSVVNEPVDRNSLCKPKVLEDGRSVYSCAICHKNFLSLSDINRHMDFHEDIRPYKCQYCDYYARTNSQLKVHKLRHEGVREFCCRVCNYKGVTQSDLNRHMKSQVHLLRSNNVCSRCGEGFVTPKALRDHQASCTGQADKSMEEDGIMGLVEENGTEENGTDGVVGSRSVGDEDDELGYNEEEDDDEYEQEERLNMEENGIVLAV</sequence>
<feature type="region of interest" description="Disordered" evidence="12">
    <location>
        <begin position="1348"/>
        <end position="1400"/>
    </location>
</feature>
<evidence type="ECO:0000256" key="6">
    <source>
        <dbReference type="ARBA" id="ARBA00022833"/>
    </source>
</evidence>
<dbReference type="Proteomes" id="UP000762676">
    <property type="component" value="Unassembled WGS sequence"/>
</dbReference>
<dbReference type="GO" id="GO:0010468">
    <property type="term" value="P:regulation of gene expression"/>
    <property type="evidence" value="ECO:0007669"/>
    <property type="project" value="TreeGrafter"/>
</dbReference>
<dbReference type="SMART" id="SM00355">
    <property type="entry name" value="ZnF_C2H2"/>
    <property type="match status" value="6"/>
</dbReference>
<feature type="region of interest" description="Disordered" evidence="12">
    <location>
        <begin position="692"/>
        <end position="751"/>
    </location>
</feature>
<evidence type="ECO:0000256" key="5">
    <source>
        <dbReference type="ARBA" id="ARBA00022771"/>
    </source>
</evidence>
<reference evidence="14 15" key="1">
    <citation type="journal article" date="2021" name="Elife">
        <title>Chloroplast acquisition without the gene transfer in kleptoplastic sea slugs, Plakobranchus ocellatus.</title>
        <authorList>
            <person name="Maeda T."/>
            <person name="Takahashi S."/>
            <person name="Yoshida T."/>
            <person name="Shimamura S."/>
            <person name="Takaki Y."/>
            <person name="Nagai Y."/>
            <person name="Toyoda A."/>
            <person name="Suzuki Y."/>
            <person name="Arimoto A."/>
            <person name="Ishii H."/>
            <person name="Satoh N."/>
            <person name="Nishiyama T."/>
            <person name="Hasebe M."/>
            <person name="Maruyama T."/>
            <person name="Minagawa J."/>
            <person name="Obokata J."/>
            <person name="Shigenobu S."/>
        </authorList>
    </citation>
    <scope>NUCLEOTIDE SEQUENCE [LARGE SCALE GENOMIC DNA]</scope>
</reference>
<keyword evidence="15" id="KW-1185">Reference proteome</keyword>
<comment type="subcellular location">
    <subcellularLocation>
        <location evidence="1">Nucleus</location>
    </subcellularLocation>
</comment>
<dbReference type="GO" id="GO:0008270">
    <property type="term" value="F:zinc ion binding"/>
    <property type="evidence" value="ECO:0007669"/>
    <property type="project" value="UniProtKB-KW"/>
</dbReference>
<feature type="compositionally biased region" description="Low complexity" evidence="12">
    <location>
        <begin position="694"/>
        <end position="713"/>
    </location>
</feature>
<keyword evidence="8" id="KW-0238">DNA-binding</keyword>
<name>A0AAV4HP26_9GAST</name>
<feature type="compositionally biased region" description="Basic and acidic residues" evidence="12">
    <location>
        <begin position="1048"/>
        <end position="1057"/>
    </location>
</feature>
<dbReference type="PANTHER" id="PTHR16515">
    <property type="entry name" value="PR DOMAIN ZINC FINGER PROTEIN"/>
    <property type="match status" value="1"/>
</dbReference>
<feature type="compositionally biased region" description="Polar residues" evidence="12">
    <location>
        <begin position="1066"/>
        <end position="1082"/>
    </location>
</feature>
<feature type="compositionally biased region" description="Low complexity" evidence="12">
    <location>
        <begin position="1157"/>
        <end position="1176"/>
    </location>
</feature>
<dbReference type="Gene3D" id="3.30.160.60">
    <property type="entry name" value="Classic Zinc Finger"/>
    <property type="match status" value="3"/>
</dbReference>
<dbReference type="GO" id="GO:0003677">
    <property type="term" value="F:DNA binding"/>
    <property type="evidence" value="ECO:0007669"/>
    <property type="project" value="UniProtKB-KW"/>
</dbReference>
<keyword evidence="3" id="KW-0479">Metal-binding</keyword>
<feature type="compositionally biased region" description="Low complexity" evidence="12">
    <location>
        <begin position="963"/>
        <end position="974"/>
    </location>
</feature>
<keyword evidence="5 11" id="KW-0863">Zinc-finger</keyword>
<feature type="region of interest" description="Disordered" evidence="12">
    <location>
        <begin position="1116"/>
        <end position="1197"/>
    </location>
</feature>
<evidence type="ECO:0000256" key="4">
    <source>
        <dbReference type="ARBA" id="ARBA00022737"/>
    </source>
</evidence>
<dbReference type="PROSITE" id="PS00028">
    <property type="entry name" value="ZINC_FINGER_C2H2_1"/>
    <property type="match status" value="3"/>
</dbReference>
<proteinExistence type="inferred from homology"/>
<feature type="domain" description="C2H2-type" evidence="13">
    <location>
        <begin position="173"/>
        <end position="200"/>
    </location>
</feature>
<feature type="compositionally biased region" description="Polar residues" evidence="12">
    <location>
        <begin position="953"/>
        <end position="962"/>
    </location>
</feature>
<keyword evidence="9" id="KW-0804">Transcription</keyword>
<evidence type="ECO:0000313" key="15">
    <source>
        <dbReference type="Proteomes" id="UP000762676"/>
    </source>
</evidence>
<comment type="similarity">
    <text evidence="2">Belongs to the krueppel C2H2-type zinc-finger protein family.</text>
</comment>
<feature type="region of interest" description="Disordered" evidence="12">
    <location>
        <begin position="1030"/>
        <end position="1082"/>
    </location>
</feature>
<feature type="compositionally biased region" description="Polar residues" evidence="12">
    <location>
        <begin position="714"/>
        <end position="732"/>
    </location>
</feature>
<feature type="region of interest" description="Disordered" evidence="12">
    <location>
        <begin position="639"/>
        <end position="671"/>
    </location>
</feature>
<feature type="compositionally biased region" description="Polar residues" evidence="12">
    <location>
        <begin position="1116"/>
        <end position="1126"/>
    </location>
</feature>
<dbReference type="InterPro" id="IPR050331">
    <property type="entry name" value="Zinc_finger"/>
</dbReference>
<dbReference type="FunFam" id="3.30.160.60:FF:000075">
    <property type="entry name" value="Putative zinc finger protein 536"/>
    <property type="match status" value="1"/>
</dbReference>
<keyword evidence="10" id="KW-0539">Nucleus</keyword>
<feature type="compositionally biased region" description="Polar residues" evidence="12">
    <location>
        <begin position="429"/>
        <end position="438"/>
    </location>
</feature>
<feature type="domain" description="C2H2-type" evidence="13">
    <location>
        <begin position="1307"/>
        <end position="1334"/>
    </location>
</feature>
<protein>
    <submittedName>
        <fullName evidence="14">Zinc finger protein 91</fullName>
    </submittedName>
</protein>
<evidence type="ECO:0000256" key="11">
    <source>
        <dbReference type="PROSITE-ProRule" id="PRU00042"/>
    </source>
</evidence>
<evidence type="ECO:0000256" key="3">
    <source>
        <dbReference type="ARBA" id="ARBA00022723"/>
    </source>
</evidence>
<evidence type="ECO:0000256" key="2">
    <source>
        <dbReference type="ARBA" id="ARBA00006991"/>
    </source>
</evidence>
<dbReference type="InterPro" id="IPR013087">
    <property type="entry name" value="Znf_C2H2_type"/>
</dbReference>
<evidence type="ECO:0000259" key="13">
    <source>
        <dbReference type="PROSITE" id="PS50157"/>
    </source>
</evidence>
<feature type="region of interest" description="Disordered" evidence="12">
    <location>
        <begin position="232"/>
        <end position="311"/>
    </location>
</feature>
<keyword evidence="7" id="KW-0805">Transcription regulation</keyword>
<evidence type="ECO:0000313" key="14">
    <source>
        <dbReference type="EMBL" id="GFR99479.1"/>
    </source>
</evidence>
<evidence type="ECO:0000256" key="9">
    <source>
        <dbReference type="ARBA" id="ARBA00023163"/>
    </source>
</evidence>
<dbReference type="PROSITE" id="PS50157">
    <property type="entry name" value="ZINC_FINGER_C2H2_2"/>
    <property type="match status" value="4"/>
</dbReference>
<gene>
    <name evidence="14" type="ORF">ElyMa_006374700</name>
</gene>